<protein>
    <submittedName>
        <fullName evidence="1">Uncharacterized protein</fullName>
    </submittedName>
</protein>
<proteinExistence type="predicted"/>
<dbReference type="Proteomes" id="UP001224845">
    <property type="component" value="Unassembled WGS sequence"/>
</dbReference>
<gene>
    <name evidence="1" type="ORF">J2W39_006325</name>
</gene>
<name>A0AAW8EQ98_VARPD</name>
<organism evidence="1 2">
    <name type="scientific">Variovorax paradoxus</name>
    <dbReference type="NCBI Taxonomy" id="34073"/>
    <lineage>
        <taxon>Bacteria</taxon>
        <taxon>Pseudomonadati</taxon>
        <taxon>Pseudomonadota</taxon>
        <taxon>Betaproteobacteria</taxon>
        <taxon>Burkholderiales</taxon>
        <taxon>Comamonadaceae</taxon>
        <taxon>Variovorax</taxon>
    </lineage>
</organism>
<sequence>MLRTPKKAPAANIPNPIAKVYMVFNSKVPPRGLPNLLFLVLDSAHLTVC</sequence>
<evidence type="ECO:0000313" key="1">
    <source>
        <dbReference type="EMBL" id="MDP9975041.1"/>
    </source>
</evidence>
<accession>A0AAW8EQ98</accession>
<reference evidence="1" key="1">
    <citation type="submission" date="2023-07" db="EMBL/GenBank/DDBJ databases">
        <title>Sorghum-associated microbial communities from plants grown in Nebraska, USA.</title>
        <authorList>
            <person name="Schachtman D."/>
        </authorList>
    </citation>
    <scope>NUCLEOTIDE SEQUENCE</scope>
    <source>
        <strain evidence="1">DS3315</strain>
    </source>
</reference>
<dbReference type="AlphaFoldDB" id="A0AAW8EQ98"/>
<dbReference type="EMBL" id="JAUSRV010000021">
    <property type="protein sequence ID" value="MDP9975041.1"/>
    <property type="molecule type" value="Genomic_DNA"/>
</dbReference>
<evidence type="ECO:0000313" key="2">
    <source>
        <dbReference type="Proteomes" id="UP001224845"/>
    </source>
</evidence>
<comment type="caution">
    <text evidence="1">The sequence shown here is derived from an EMBL/GenBank/DDBJ whole genome shotgun (WGS) entry which is preliminary data.</text>
</comment>